<dbReference type="InterPro" id="IPR043129">
    <property type="entry name" value="ATPase_NBD"/>
</dbReference>
<dbReference type="InterPro" id="IPR004654">
    <property type="entry name" value="ROK_glcA"/>
</dbReference>
<evidence type="ECO:0000256" key="3">
    <source>
        <dbReference type="ARBA" id="ARBA00014701"/>
    </source>
</evidence>
<evidence type="ECO:0000313" key="9">
    <source>
        <dbReference type="EMBL" id="SDW24135.1"/>
    </source>
</evidence>
<gene>
    <name evidence="9" type="ORF">SAMN05421781_0950</name>
</gene>
<dbReference type="InterPro" id="IPR049874">
    <property type="entry name" value="ROK_cs"/>
</dbReference>
<evidence type="ECO:0000256" key="2">
    <source>
        <dbReference type="ARBA" id="ARBA00012323"/>
    </source>
</evidence>
<dbReference type="SUPFAM" id="SSF53067">
    <property type="entry name" value="Actin-like ATPase domain"/>
    <property type="match status" value="1"/>
</dbReference>
<dbReference type="GO" id="GO:0004340">
    <property type="term" value="F:glucokinase activity"/>
    <property type="evidence" value="ECO:0007669"/>
    <property type="project" value="UniProtKB-EC"/>
</dbReference>
<sequence>MAEKYVIGIDIGGTAVKMALFDQNGGMQHKWSITTSKEENGKYVLDEIAASIEHELDEKNIPITEVAGAGAGLPGFIDIENGIIEFATNIGWKDYPVARILEEKLGFPIALDNDANLAAAGEYWKGAGTDVQDMIFITLGTGVGAGIVLNGDIVNGKDNMAGEIGHVTVKPEGGRLCNCGKRGCLETISSATGMVRGALEHIDEAEGSPIYDVHQRGEEITTKDLFAYATSADPYCAGVIDHAMYYLGLAVGNIANTLNPERIVIGGGVAAAGDDLLQTLRAHFDMFALDKVKRGTDFVIADLGNDAGVAGAAWLAKNHYMNN</sequence>
<dbReference type="EC" id="2.7.1.2" evidence="2"/>
<dbReference type="PROSITE" id="PS01125">
    <property type="entry name" value="ROK"/>
    <property type="match status" value="1"/>
</dbReference>
<dbReference type="EMBL" id="FNNC01000001">
    <property type="protein sequence ID" value="SDW24135.1"/>
    <property type="molecule type" value="Genomic_DNA"/>
</dbReference>
<dbReference type="InterPro" id="IPR000600">
    <property type="entry name" value="ROK"/>
</dbReference>
<dbReference type="Pfam" id="PF00480">
    <property type="entry name" value="ROK"/>
    <property type="match status" value="1"/>
</dbReference>
<organism evidence="9 10">
    <name type="scientific">Marinococcus luteus</name>
    <dbReference type="NCBI Taxonomy" id="1122204"/>
    <lineage>
        <taxon>Bacteria</taxon>
        <taxon>Bacillati</taxon>
        <taxon>Bacillota</taxon>
        <taxon>Bacilli</taxon>
        <taxon>Bacillales</taxon>
        <taxon>Bacillaceae</taxon>
        <taxon>Marinococcus</taxon>
    </lineage>
</organism>
<reference evidence="9 10" key="1">
    <citation type="submission" date="2016-10" db="EMBL/GenBank/DDBJ databases">
        <authorList>
            <person name="de Groot N.N."/>
        </authorList>
    </citation>
    <scope>NUCLEOTIDE SEQUENCE [LARGE SCALE GENOMIC DNA]</scope>
    <source>
        <strain evidence="9 10">DSM 23126</strain>
    </source>
</reference>
<protein>
    <recommendedName>
        <fullName evidence="3">Glucokinase</fullName>
        <ecNumber evidence="2">2.7.1.2</ecNumber>
    </recommendedName>
    <alternativeName>
        <fullName evidence="8">Glucose kinase</fullName>
    </alternativeName>
</protein>
<dbReference type="NCBIfam" id="TIGR00744">
    <property type="entry name" value="ROK_glcA_fam"/>
    <property type="match status" value="1"/>
</dbReference>
<evidence type="ECO:0000256" key="7">
    <source>
        <dbReference type="ARBA" id="ARBA00022840"/>
    </source>
</evidence>
<dbReference type="GO" id="GO:0006096">
    <property type="term" value="P:glycolytic process"/>
    <property type="evidence" value="ECO:0007669"/>
    <property type="project" value="InterPro"/>
</dbReference>
<keyword evidence="7" id="KW-0067">ATP-binding</keyword>
<proteinExistence type="inferred from homology"/>
<comment type="similarity">
    <text evidence="1">Belongs to the ROK (NagC/XylR) family.</text>
</comment>
<dbReference type="AlphaFoldDB" id="A0A1H2RXX3"/>
<keyword evidence="5" id="KW-0547">Nucleotide-binding</keyword>
<evidence type="ECO:0000256" key="8">
    <source>
        <dbReference type="ARBA" id="ARBA00032386"/>
    </source>
</evidence>
<evidence type="ECO:0000313" key="10">
    <source>
        <dbReference type="Proteomes" id="UP000199488"/>
    </source>
</evidence>
<dbReference type="OrthoDB" id="9810372at2"/>
<dbReference type="PANTHER" id="PTHR18964:SF149">
    <property type="entry name" value="BIFUNCTIONAL UDP-N-ACETYLGLUCOSAMINE 2-EPIMERASE_N-ACETYLMANNOSAMINE KINASE"/>
    <property type="match status" value="1"/>
</dbReference>
<keyword evidence="6 9" id="KW-0418">Kinase</keyword>
<dbReference type="STRING" id="1122204.SAMN05421781_0950"/>
<keyword evidence="4" id="KW-0808">Transferase</keyword>
<dbReference type="Proteomes" id="UP000199488">
    <property type="component" value="Unassembled WGS sequence"/>
</dbReference>
<accession>A0A1H2RXX3</accession>
<evidence type="ECO:0000256" key="6">
    <source>
        <dbReference type="ARBA" id="ARBA00022777"/>
    </source>
</evidence>
<evidence type="ECO:0000256" key="5">
    <source>
        <dbReference type="ARBA" id="ARBA00022741"/>
    </source>
</evidence>
<dbReference type="GO" id="GO:0005737">
    <property type="term" value="C:cytoplasm"/>
    <property type="evidence" value="ECO:0007669"/>
    <property type="project" value="InterPro"/>
</dbReference>
<evidence type="ECO:0000256" key="1">
    <source>
        <dbReference type="ARBA" id="ARBA00006479"/>
    </source>
</evidence>
<dbReference type="RefSeq" id="WP_091611811.1">
    <property type="nucleotide sequence ID" value="NZ_FNNC01000001.1"/>
</dbReference>
<dbReference type="Gene3D" id="3.30.420.40">
    <property type="match status" value="2"/>
</dbReference>
<dbReference type="PANTHER" id="PTHR18964">
    <property type="entry name" value="ROK (REPRESSOR, ORF, KINASE) FAMILY"/>
    <property type="match status" value="1"/>
</dbReference>
<keyword evidence="10" id="KW-1185">Reference proteome</keyword>
<name>A0A1H2RXX3_9BACI</name>
<evidence type="ECO:0000256" key="4">
    <source>
        <dbReference type="ARBA" id="ARBA00022679"/>
    </source>
</evidence>
<dbReference type="GO" id="GO:0005524">
    <property type="term" value="F:ATP binding"/>
    <property type="evidence" value="ECO:0007669"/>
    <property type="project" value="UniProtKB-KW"/>
</dbReference>